<keyword evidence="1" id="KW-0812">Transmembrane</keyword>
<evidence type="ECO:0000313" key="2">
    <source>
        <dbReference type="EMBL" id="QJA83598.1"/>
    </source>
</evidence>
<dbReference type="AlphaFoldDB" id="A0A6M3LC12"/>
<proteinExistence type="predicted"/>
<accession>A0A6M3LC12</accession>
<dbReference type="EMBL" id="MT142514">
    <property type="protein sequence ID" value="QJA83598.1"/>
    <property type="molecule type" value="Genomic_DNA"/>
</dbReference>
<reference evidence="3" key="1">
    <citation type="submission" date="2020-03" db="EMBL/GenBank/DDBJ databases">
        <title>The deep terrestrial virosphere.</title>
        <authorList>
            <person name="Holmfeldt K."/>
            <person name="Nilsson E."/>
            <person name="Simone D."/>
            <person name="Lopez-Fernandez M."/>
            <person name="Wu X."/>
            <person name="de Brujin I."/>
            <person name="Lundin D."/>
            <person name="Andersson A."/>
            <person name="Bertilsson S."/>
            <person name="Dopson M."/>
        </authorList>
    </citation>
    <scope>NUCLEOTIDE SEQUENCE</scope>
    <source>
        <strain evidence="2">MM415A00270</strain>
        <strain evidence="3">MM415B03443</strain>
    </source>
</reference>
<name>A0A6M3LC12_9ZZZZ</name>
<sequence length="90" mass="10235">MTFSQIMILVGVGCLFWIIMTAFVLFACAMGAYFVFRTKKEHYEPFIGTPKGEVFTIPLEDELEEKGEPEKIPDSILKRTTDFMSQMGGE</sequence>
<organism evidence="3">
    <name type="scientific">viral metagenome</name>
    <dbReference type="NCBI Taxonomy" id="1070528"/>
    <lineage>
        <taxon>unclassified sequences</taxon>
        <taxon>metagenomes</taxon>
        <taxon>organismal metagenomes</taxon>
    </lineage>
</organism>
<gene>
    <name evidence="2" type="ORF">MM415A00270_0006</name>
    <name evidence="3" type="ORF">MM415B03443_0003</name>
</gene>
<keyword evidence="1" id="KW-1133">Transmembrane helix</keyword>
<feature type="transmembrane region" description="Helical" evidence="1">
    <location>
        <begin position="6"/>
        <end position="36"/>
    </location>
</feature>
<evidence type="ECO:0000256" key="1">
    <source>
        <dbReference type="SAM" id="Phobius"/>
    </source>
</evidence>
<protein>
    <submittedName>
        <fullName evidence="3">Uncharacterized protein</fullName>
    </submittedName>
</protein>
<dbReference type="EMBL" id="MT142967">
    <property type="protein sequence ID" value="QJA91172.1"/>
    <property type="molecule type" value="Genomic_DNA"/>
</dbReference>
<evidence type="ECO:0000313" key="3">
    <source>
        <dbReference type="EMBL" id="QJA91172.1"/>
    </source>
</evidence>
<keyword evidence="1" id="KW-0472">Membrane</keyword>